<evidence type="ECO:0000313" key="5">
    <source>
        <dbReference type="Proteomes" id="UP000254065"/>
    </source>
</evidence>
<feature type="signal peptide" evidence="1">
    <location>
        <begin position="1"/>
        <end position="20"/>
    </location>
</feature>
<dbReference type="STRING" id="1122244.GCA_000426885_00974"/>
<dbReference type="Gene3D" id="3.30.830.10">
    <property type="entry name" value="Metalloenzyme, LuxS/M16 peptidase-like"/>
    <property type="match status" value="2"/>
</dbReference>
<dbReference type="PANTHER" id="PTHR11851:SF224">
    <property type="entry name" value="PROCESSING PROTEASE"/>
    <property type="match status" value="1"/>
</dbReference>
<proteinExistence type="predicted"/>
<reference evidence="4 5" key="1">
    <citation type="submission" date="2018-06" db="EMBL/GenBank/DDBJ databases">
        <authorList>
            <consortium name="Pathogen Informatics"/>
            <person name="Doyle S."/>
        </authorList>
    </citation>
    <scope>NUCLEOTIDE SEQUENCE [LARGE SCALE GENOMIC DNA]</scope>
    <source>
        <strain evidence="4 5">NCTC12877</strain>
    </source>
</reference>
<accession>A0A378R1J9</accession>
<protein>
    <submittedName>
        <fullName evidence="4">Peptidase M16 inactive domain</fullName>
    </submittedName>
</protein>
<dbReference type="AlphaFoldDB" id="A0A378R1J9"/>
<evidence type="ECO:0000256" key="1">
    <source>
        <dbReference type="SAM" id="SignalP"/>
    </source>
</evidence>
<dbReference type="GO" id="GO:0046872">
    <property type="term" value="F:metal ion binding"/>
    <property type="evidence" value="ECO:0007669"/>
    <property type="project" value="InterPro"/>
</dbReference>
<name>A0A378R1J9_9GAMM</name>
<gene>
    <name evidence="4" type="ORF">NCTC12877_02204</name>
</gene>
<sequence>MKKLTPIALTLLLISHTTWADGHHHAPVVPSDKPLPVLDSLKDDKPLDLKIPHMERFDVDGVPVIFTPIDELPILDISLTFKGGSAKDDTIRADGYGIAGMTATMMTQGTTHLDENTFAEKAELLGVVFGATAYRDTFVYAFRSLSDDKELYPALDLFADMIQNPRFDETILKRNQAQADIGFERAKQNPSHLASVEFLKTLYGTHPYAIPTGGTQQSVASISRDDLIAYKNKYLTKGNAHIAITGDISADDARTIAKRLINALPQGERATDLPTPIAPKPQHVHIPYDSTQTHVYIGHMGEKETKDPVELQNRTSFSLANSVLAGGDFNAYLMKEIRDKHGYTYGITGGMTTFDERGYYRISFSTQTDKAKEAIIKTLQIIENTRKNGIKDSEFNLERTSRKYAYPMSLATNSAIHSTASHLGYDNLPDSHITDYLVRLDKATLDTVNQSLNTYIHPDEFIIVTIGKEKPDLSSLFKQDNKKGSKRLIEILFKKK</sequence>
<dbReference type="Pfam" id="PF00675">
    <property type="entry name" value="Peptidase_M16"/>
    <property type="match status" value="1"/>
</dbReference>
<feature type="chain" id="PRO_5016829033" evidence="1">
    <location>
        <begin position="21"/>
        <end position="496"/>
    </location>
</feature>
<evidence type="ECO:0000259" key="3">
    <source>
        <dbReference type="Pfam" id="PF05193"/>
    </source>
</evidence>
<dbReference type="InterPro" id="IPR011249">
    <property type="entry name" value="Metalloenz_LuxS/M16"/>
</dbReference>
<dbReference type="InterPro" id="IPR050361">
    <property type="entry name" value="MPP/UQCRC_Complex"/>
</dbReference>
<dbReference type="InterPro" id="IPR011765">
    <property type="entry name" value="Pept_M16_N"/>
</dbReference>
<dbReference type="OrthoDB" id="9811314at2"/>
<dbReference type="Proteomes" id="UP000254065">
    <property type="component" value="Unassembled WGS sequence"/>
</dbReference>
<keyword evidence="1" id="KW-0732">Signal</keyword>
<dbReference type="Pfam" id="PF05193">
    <property type="entry name" value="Peptidase_M16_C"/>
    <property type="match status" value="1"/>
</dbReference>
<evidence type="ECO:0000259" key="2">
    <source>
        <dbReference type="Pfam" id="PF00675"/>
    </source>
</evidence>
<evidence type="ECO:0000313" key="4">
    <source>
        <dbReference type="EMBL" id="STZ09193.1"/>
    </source>
</evidence>
<dbReference type="InterPro" id="IPR007863">
    <property type="entry name" value="Peptidase_M16_C"/>
</dbReference>
<keyword evidence="5" id="KW-1185">Reference proteome</keyword>
<feature type="domain" description="Peptidase M16 N-terminal" evidence="2">
    <location>
        <begin position="77"/>
        <end position="215"/>
    </location>
</feature>
<feature type="domain" description="Peptidase M16 C-terminal" evidence="3">
    <location>
        <begin position="221"/>
        <end position="399"/>
    </location>
</feature>
<dbReference type="SUPFAM" id="SSF63411">
    <property type="entry name" value="LuxS/MPP-like metallohydrolase"/>
    <property type="match status" value="2"/>
</dbReference>
<dbReference type="RefSeq" id="WP_051225880.1">
    <property type="nucleotide sequence ID" value="NZ_UGQB01000004.1"/>
</dbReference>
<dbReference type="EMBL" id="UGQB01000004">
    <property type="protein sequence ID" value="STZ09193.1"/>
    <property type="molecule type" value="Genomic_DNA"/>
</dbReference>
<organism evidence="4 5">
    <name type="scientific">Moraxella caprae</name>
    <dbReference type="NCBI Taxonomy" id="90240"/>
    <lineage>
        <taxon>Bacteria</taxon>
        <taxon>Pseudomonadati</taxon>
        <taxon>Pseudomonadota</taxon>
        <taxon>Gammaproteobacteria</taxon>
        <taxon>Moraxellales</taxon>
        <taxon>Moraxellaceae</taxon>
        <taxon>Moraxella</taxon>
    </lineage>
</organism>
<dbReference type="PANTHER" id="PTHR11851">
    <property type="entry name" value="METALLOPROTEASE"/>
    <property type="match status" value="1"/>
</dbReference>